<feature type="region of interest" description="Disordered" evidence="1">
    <location>
        <begin position="166"/>
        <end position="291"/>
    </location>
</feature>
<reference evidence="3 4" key="1">
    <citation type="submission" date="2024-01" db="EMBL/GenBank/DDBJ databases">
        <authorList>
            <person name="Allen C."/>
            <person name="Tagirdzhanova G."/>
        </authorList>
    </citation>
    <scope>NUCLEOTIDE SEQUENCE [LARGE SCALE GENOMIC DNA]</scope>
</reference>
<dbReference type="PANTHER" id="PTHR31441">
    <property type="entry name" value="FOLLICULIN FAMILY MEMBER"/>
    <property type="match status" value="1"/>
</dbReference>
<evidence type="ECO:0000259" key="2">
    <source>
        <dbReference type="PROSITE" id="PS51834"/>
    </source>
</evidence>
<evidence type="ECO:0000313" key="4">
    <source>
        <dbReference type="Proteomes" id="UP001642405"/>
    </source>
</evidence>
<feature type="compositionally biased region" description="Low complexity" evidence="1">
    <location>
        <begin position="456"/>
        <end position="471"/>
    </location>
</feature>
<dbReference type="InterPro" id="IPR037521">
    <property type="entry name" value="FLCN/SMCR8_DENN"/>
</dbReference>
<feature type="compositionally biased region" description="Polar residues" evidence="1">
    <location>
        <begin position="109"/>
        <end position="143"/>
    </location>
</feature>
<dbReference type="Proteomes" id="UP001642405">
    <property type="component" value="Unassembled WGS sequence"/>
</dbReference>
<dbReference type="PANTHER" id="PTHR31441:SF2">
    <property type="entry name" value="FOLLICULIN"/>
    <property type="match status" value="1"/>
</dbReference>
<organism evidence="3 4">
    <name type="scientific">Sporothrix curviconia</name>
    <dbReference type="NCBI Taxonomy" id="1260050"/>
    <lineage>
        <taxon>Eukaryota</taxon>
        <taxon>Fungi</taxon>
        <taxon>Dikarya</taxon>
        <taxon>Ascomycota</taxon>
        <taxon>Pezizomycotina</taxon>
        <taxon>Sordariomycetes</taxon>
        <taxon>Sordariomycetidae</taxon>
        <taxon>Ophiostomatales</taxon>
        <taxon>Ophiostomataceae</taxon>
        <taxon>Sporothrix</taxon>
    </lineage>
</organism>
<accession>A0ABP0ALU6</accession>
<dbReference type="PROSITE" id="PS51834">
    <property type="entry name" value="DENN_FLCN_SMCR8"/>
    <property type="match status" value="1"/>
</dbReference>
<name>A0ABP0ALU6_9PEZI</name>
<feature type="compositionally biased region" description="Low complexity" evidence="1">
    <location>
        <begin position="270"/>
        <end position="291"/>
    </location>
</feature>
<feature type="compositionally biased region" description="Low complexity" evidence="1">
    <location>
        <begin position="173"/>
        <end position="206"/>
    </location>
</feature>
<proteinExistence type="predicted"/>
<evidence type="ECO:0000313" key="3">
    <source>
        <dbReference type="EMBL" id="CAK7208405.1"/>
    </source>
</evidence>
<feature type="domain" description="UDENN FLCN/SMCR8-type" evidence="2">
    <location>
        <begin position="322"/>
        <end position="567"/>
    </location>
</feature>
<dbReference type="InterPro" id="IPR037520">
    <property type="entry name" value="Folliculin/SMCR8_longin"/>
</dbReference>
<sequence length="567" mass="58634">MVTEGLPVKCSSCDDHDVPDLIAAVASAVSSVTSSPSASSTPHAAATAATAAVADALRKISLGQPSNNRNLPPVSTGASADDGLSRSTADIPTPRSRPDATGAPRRSPHTSTSPRDPSQQHRSQAQPTPSQSARSDAPTSNFRKTYDDSVTKRAIPCDNCAMTLPRRKTAETSASGAGNDSGSNSSNNNNNNNSNSNSSNNNAGNGTDSRNPTLRTRVPCARVYDGTPGAASSHLFHPSSSSASSSTSSDTEGDDRPSAQLYRNHHRRTGTMTSVGTSRSSTSSSASHLTGSHTHYLDYTSTHEPVSANAYCVIRASCLRTLTLETLPRSPATTGGMLVTTSQPTTPLPLAATSYFTSSPHSAASASAAAAAAANGGPLFFGDPAAGYTTAHVFRVADMHARGHKRVYALIALNTHRERMAMKAFGFVSAAFNDLATWIQQLADAEAERIALHNESTATSSPSGDGSPSTANNPTFGFDRSPHVSPPPTQPSSVANGSGSSFLIAAGNGLSRRMGPGFAGFGGLGSSAAASLRARGLPEILGMPDFFIELHARFVRLLLELGMALNQ</sequence>
<feature type="compositionally biased region" description="Low complexity" evidence="1">
    <location>
        <begin position="230"/>
        <end position="249"/>
    </location>
</feature>
<feature type="compositionally biased region" description="Low complexity" evidence="1">
    <location>
        <begin position="28"/>
        <end position="54"/>
    </location>
</feature>
<evidence type="ECO:0000256" key="1">
    <source>
        <dbReference type="SAM" id="MobiDB-lite"/>
    </source>
</evidence>
<comment type="caution">
    <text evidence="3">The sequence shown here is derived from an EMBL/GenBank/DDBJ whole genome shotgun (WGS) entry which is preliminary data.</text>
</comment>
<dbReference type="InterPro" id="IPR021713">
    <property type="entry name" value="Folliculin"/>
</dbReference>
<dbReference type="Pfam" id="PF11704">
    <property type="entry name" value="Folliculin"/>
    <property type="match status" value="1"/>
</dbReference>
<keyword evidence="4" id="KW-1185">Reference proteome</keyword>
<feature type="region of interest" description="Disordered" evidence="1">
    <location>
        <begin position="455"/>
        <end position="497"/>
    </location>
</feature>
<protein>
    <recommendedName>
        <fullName evidence="2">UDENN FLCN/SMCR8-type domain-containing protein</fullName>
    </recommendedName>
</protein>
<dbReference type="EMBL" id="CAWUHB010000001">
    <property type="protein sequence ID" value="CAK7208405.1"/>
    <property type="molecule type" value="Genomic_DNA"/>
</dbReference>
<gene>
    <name evidence="3" type="ORF">SCUCBS95973_000091</name>
</gene>
<feature type="region of interest" description="Disordered" evidence="1">
    <location>
        <begin position="28"/>
        <end position="148"/>
    </location>
</feature>